<dbReference type="AlphaFoldDB" id="X0Z8Q8"/>
<dbReference type="EMBL" id="BART01006037">
    <property type="protein sequence ID" value="GAG56778.1"/>
    <property type="molecule type" value="Genomic_DNA"/>
</dbReference>
<sequence>AMCLLRQLDKDPGLEGDRRVQYLRNVMLEKDIANIDIESLYLKLLEKNRYNRMAFEYLMAHYLMERRVDKVAENFARLDELGYKEIPRNYEEAILLHSLDTGGTIKLFGKKLRPETLEKFYAFSEIMSSSAEISRQAASRELMQKFGSTYFFYYSFDRSGVAR</sequence>
<proteinExistence type="predicted"/>
<dbReference type="InterPro" id="IPR045692">
    <property type="entry name" value="DUF6057"/>
</dbReference>
<gene>
    <name evidence="1" type="ORF">S01H4_13721</name>
</gene>
<protein>
    <submittedName>
        <fullName evidence="1">Uncharacterized protein</fullName>
    </submittedName>
</protein>
<organism evidence="1">
    <name type="scientific">marine sediment metagenome</name>
    <dbReference type="NCBI Taxonomy" id="412755"/>
    <lineage>
        <taxon>unclassified sequences</taxon>
        <taxon>metagenomes</taxon>
        <taxon>ecological metagenomes</taxon>
    </lineage>
</organism>
<reference evidence="1" key="1">
    <citation type="journal article" date="2014" name="Front. Microbiol.">
        <title>High frequency of phylogenetically diverse reductive dehalogenase-homologous genes in deep subseafloor sedimentary metagenomes.</title>
        <authorList>
            <person name="Kawai M."/>
            <person name="Futagami T."/>
            <person name="Toyoda A."/>
            <person name="Takaki Y."/>
            <person name="Nishi S."/>
            <person name="Hori S."/>
            <person name="Arai W."/>
            <person name="Tsubouchi T."/>
            <person name="Morono Y."/>
            <person name="Uchiyama I."/>
            <person name="Ito T."/>
            <person name="Fujiyama A."/>
            <person name="Inagaki F."/>
            <person name="Takami H."/>
        </authorList>
    </citation>
    <scope>NUCLEOTIDE SEQUENCE</scope>
    <source>
        <strain evidence="1">Expedition CK06-06</strain>
    </source>
</reference>
<dbReference type="Pfam" id="PF19529">
    <property type="entry name" value="DUF6057"/>
    <property type="match status" value="1"/>
</dbReference>
<comment type="caution">
    <text evidence="1">The sequence shown here is derived from an EMBL/GenBank/DDBJ whole genome shotgun (WGS) entry which is preliminary data.</text>
</comment>
<feature type="non-terminal residue" evidence="1">
    <location>
        <position position="1"/>
    </location>
</feature>
<evidence type="ECO:0000313" key="1">
    <source>
        <dbReference type="EMBL" id="GAG56778.1"/>
    </source>
</evidence>
<accession>X0Z8Q8</accession>
<name>X0Z8Q8_9ZZZZ</name>